<feature type="transmembrane region" description="Helical" evidence="3">
    <location>
        <begin position="403"/>
        <end position="425"/>
    </location>
</feature>
<dbReference type="PANTHER" id="PTHR12558">
    <property type="entry name" value="CELL DIVISION CYCLE 16,23,27"/>
    <property type="match status" value="1"/>
</dbReference>
<keyword evidence="1" id="KW-0802">TPR repeat</keyword>
<protein>
    <submittedName>
        <fullName evidence="4">Uncharacterized protein</fullName>
    </submittedName>
</protein>
<evidence type="ECO:0000313" key="4">
    <source>
        <dbReference type="EMBL" id="RAY13777.1"/>
    </source>
</evidence>
<keyword evidence="3" id="KW-0472">Membrane</keyword>
<dbReference type="PANTHER" id="PTHR12558:SF13">
    <property type="entry name" value="CELL DIVISION CYCLE PROTEIN 27 HOMOLOG"/>
    <property type="match status" value="1"/>
</dbReference>
<sequence length="431" mass="46080">MAGHRPQLRDALQRERGLGRAAPLAGPAVSDTLERARTLLRLRRPEAAERELREILARDPQQPMAHALLAYALTEVGSLDAALAAANEAVRLSPDHWYPHYVAALVLRRRDRPHDALHAARTALAIDPTRPSAWELVSRIHMSLHEWWPAAQAAQEGLRHDPQDSALTSLLSVSLAEVSGAPGALAAAAEAVRLDPETPLPHIAYGRAALAGGDPRTAAEAFREALRLDPGWTPGRWLLLLSLKLRNPCHRILYRLAGLREASRGRVLLTLALGAVIPLVTLLVLLLTLGFWALAVTETYLALRLRADPRHRDLIGRAERRAAGISVTALGSGAVLLGAGAALSLPGVGYAGAALLALPVPVQESLFYPRPRGRAILWGWTALLAVPIAVGVALSPFPATADAAVVTGGFAMLAALFTVWPAVLAHPRPPK</sequence>
<organism evidence="4 5">
    <name type="scientific">Actinomadura craniellae</name>
    <dbReference type="NCBI Taxonomy" id="2231787"/>
    <lineage>
        <taxon>Bacteria</taxon>
        <taxon>Bacillati</taxon>
        <taxon>Actinomycetota</taxon>
        <taxon>Actinomycetes</taxon>
        <taxon>Streptosporangiales</taxon>
        <taxon>Thermomonosporaceae</taxon>
        <taxon>Actinomadura</taxon>
    </lineage>
</organism>
<feature type="region of interest" description="Disordered" evidence="2">
    <location>
        <begin position="1"/>
        <end position="25"/>
    </location>
</feature>
<accession>A0A365H3U9</accession>
<dbReference type="Proteomes" id="UP000251891">
    <property type="component" value="Unassembled WGS sequence"/>
</dbReference>
<dbReference type="Pfam" id="PF13432">
    <property type="entry name" value="TPR_16"/>
    <property type="match status" value="2"/>
</dbReference>
<feature type="repeat" description="TPR" evidence="1">
    <location>
        <begin position="63"/>
        <end position="96"/>
    </location>
</feature>
<evidence type="ECO:0000256" key="1">
    <source>
        <dbReference type="PROSITE-ProRule" id="PRU00339"/>
    </source>
</evidence>
<evidence type="ECO:0000256" key="2">
    <source>
        <dbReference type="SAM" id="MobiDB-lite"/>
    </source>
</evidence>
<gene>
    <name evidence="4" type="ORF">DPM19_19180</name>
</gene>
<keyword evidence="5" id="KW-1185">Reference proteome</keyword>
<dbReference type="InterPro" id="IPR011990">
    <property type="entry name" value="TPR-like_helical_dom_sf"/>
</dbReference>
<proteinExistence type="predicted"/>
<comment type="caution">
    <text evidence="4">The sequence shown here is derived from an EMBL/GenBank/DDBJ whole genome shotgun (WGS) entry which is preliminary data.</text>
</comment>
<dbReference type="PROSITE" id="PS50005">
    <property type="entry name" value="TPR"/>
    <property type="match status" value="1"/>
</dbReference>
<name>A0A365H3U9_9ACTN</name>
<evidence type="ECO:0000256" key="3">
    <source>
        <dbReference type="SAM" id="Phobius"/>
    </source>
</evidence>
<evidence type="ECO:0000313" key="5">
    <source>
        <dbReference type="Proteomes" id="UP000251891"/>
    </source>
</evidence>
<feature type="transmembrane region" description="Helical" evidence="3">
    <location>
        <begin position="268"/>
        <end position="301"/>
    </location>
</feature>
<reference evidence="4 5" key="1">
    <citation type="submission" date="2018-06" db="EMBL/GenBank/DDBJ databases">
        <title>Actinomadura craniellae sp. nov. isolated from marine sponge Craniella sp.</title>
        <authorList>
            <person name="Li L."/>
            <person name="Xu Q.H."/>
            <person name="Lin H.W."/>
            <person name="Lu Y.H."/>
        </authorList>
    </citation>
    <scope>NUCLEOTIDE SEQUENCE [LARGE SCALE GENOMIC DNA]</scope>
    <source>
        <strain evidence="4 5">LHW63021</strain>
    </source>
</reference>
<keyword evidence="3" id="KW-0812">Transmembrane</keyword>
<dbReference type="SMART" id="SM00028">
    <property type="entry name" value="TPR"/>
    <property type="match status" value="5"/>
</dbReference>
<dbReference type="InterPro" id="IPR019734">
    <property type="entry name" value="TPR_rpt"/>
</dbReference>
<dbReference type="Gene3D" id="1.25.40.10">
    <property type="entry name" value="Tetratricopeptide repeat domain"/>
    <property type="match status" value="1"/>
</dbReference>
<feature type="compositionally biased region" description="Basic and acidic residues" evidence="2">
    <location>
        <begin position="7"/>
        <end position="18"/>
    </location>
</feature>
<dbReference type="SUPFAM" id="SSF48452">
    <property type="entry name" value="TPR-like"/>
    <property type="match status" value="1"/>
</dbReference>
<dbReference type="EMBL" id="QLYX01000008">
    <property type="protein sequence ID" value="RAY13777.1"/>
    <property type="molecule type" value="Genomic_DNA"/>
</dbReference>
<feature type="transmembrane region" description="Helical" evidence="3">
    <location>
        <begin position="375"/>
        <end position="397"/>
    </location>
</feature>
<keyword evidence="3" id="KW-1133">Transmembrane helix</keyword>
<feature type="transmembrane region" description="Helical" evidence="3">
    <location>
        <begin position="322"/>
        <end position="343"/>
    </location>
</feature>
<dbReference type="AlphaFoldDB" id="A0A365H3U9"/>